<accession>A0ABX8BBL6</accession>
<keyword evidence="3" id="KW-0949">S-adenosyl-L-methionine</keyword>
<dbReference type="PANTHER" id="PTHR33841">
    <property type="entry name" value="DNA METHYLTRANSFERASE YEEA-RELATED"/>
    <property type="match status" value="1"/>
</dbReference>
<gene>
    <name evidence="5" type="ORF">J8C06_14430</name>
</gene>
<dbReference type="InterPro" id="IPR029063">
    <property type="entry name" value="SAM-dependent_MTases_sf"/>
</dbReference>
<keyword evidence="6" id="KW-1185">Reference proteome</keyword>
<feature type="region of interest" description="Disordered" evidence="4">
    <location>
        <begin position="512"/>
        <end position="536"/>
    </location>
</feature>
<sequence length="536" mass="60572">MRDQKQRKAEFGDFQTPIRLARAICSLIARIGFHPVSILEPTCGTGSFLEASLETFPSVRHAVGFDINPQYVAQARQAIAHRRLGASVEVRQSDFFLTNWSEIGEALPEPILIIGNPPWITNSALGILNSNNVPTKSNLDNFRGIDALTGRSNFDISEWMIRRNIEWLNGRNGLLAMLCKTAVARKVLLYAWQKRVCLESTSIYVIDAQEYFGASVDACLLLVRSNPTNRHEERKTCPVFRSIYAQQADSVFGFEDGMLVADVKAYLTWKDLAGAGFKGWRSGIKHDCSKVFELRVEQGDFVNGFGNFVELEPQVCFPLLKSSDLAAQARKPSRYMVVPQRTMRDDVSRLKLDAPKTWQYLTEHAYLLDKRKSSIYRNRPRFSIFGVGPYSFAPWKIAISGLYKKLEFVQVSPFQGSPVVLDDTCYFLPCQSEEACNLLYELVTSAPAKAFWSALIFWDAKRPISAQLLNLLDLRALARRLGKERESAQILTEWQLLQYPERASQRLLFREETTEDEGELGTNETETAGHPTGALT</sequence>
<evidence type="ECO:0000256" key="4">
    <source>
        <dbReference type="SAM" id="MobiDB-lite"/>
    </source>
</evidence>
<keyword evidence="1 5" id="KW-0489">Methyltransferase</keyword>
<dbReference type="CDD" id="cd02440">
    <property type="entry name" value="AdoMet_MTases"/>
    <property type="match status" value="1"/>
</dbReference>
<evidence type="ECO:0000313" key="6">
    <source>
        <dbReference type="Proteomes" id="UP000676506"/>
    </source>
</evidence>
<dbReference type="PANTHER" id="PTHR33841:SF5">
    <property type="entry name" value="DNA METHYLASE (MODIFICATION METHYLASE) (METHYLTRANSFERASE)-RELATED"/>
    <property type="match status" value="1"/>
</dbReference>
<dbReference type="GO" id="GO:0032259">
    <property type="term" value="P:methylation"/>
    <property type="evidence" value="ECO:0007669"/>
    <property type="project" value="UniProtKB-KW"/>
</dbReference>
<dbReference type="Gene3D" id="3.40.50.150">
    <property type="entry name" value="Vaccinia Virus protein VP39"/>
    <property type="match status" value="1"/>
</dbReference>
<dbReference type="Proteomes" id="UP000676506">
    <property type="component" value="Chromosome 2"/>
</dbReference>
<dbReference type="GO" id="GO:0008168">
    <property type="term" value="F:methyltransferase activity"/>
    <property type="evidence" value="ECO:0007669"/>
    <property type="project" value="UniProtKB-KW"/>
</dbReference>
<dbReference type="EMBL" id="CP072649">
    <property type="protein sequence ID" value="QUW04233.1"/>
    <property type="molecule type" value="Genomic_DNA"/>
</dbReference>
<dbReference type="RefSeq" id="WP_211430122.1">
    <property type="nucleotide sequence ID" value="NZ_CP072649.1"/>
</dbReference>
<feature type="compositionally biased region" description="Low complexity" evidence="4">
    <location>
        <begin position="520"/>
        <end position="529"/>
    </location>
</feature>
<protein>
    <submittedName>
        <fullName evidence="5">SAM-dependent DNA methyltransferase</fullName>
    </submittedName>
</protein>
<evidence type="ECO:0000313" key="5">
    <source>
        <dbReference type="EMBL" id="QUW04233.1"/>
    </source>
</evidence>
<reference evidence="5 6" key="1">
    <citation type="submission" date="2021-03" db="EMBL/GenBank/DDBJ databases">
        <title>Genomic and phenotypic characterization of Chloracidobacterium isolates provides evidence for multiple species.</title>
        <authorList>
            <person name="Saini M.K."/>
            <person name="Costas A.M.G."/>
            <person name="Tank M."/>
            <person name="Bryant D.A."/>
        </authorList>
    </citation>
    <scope>NUCLEOTIDE SEQUENCE [LARGE SCALE GENOMIC DNA]</scope>
    <source>
        <strain evidence="5 6">BV2-C</strain>
    </source>
</reference>
<evidence type="ECO:0000256" key="3">
    <source>
        <dbReference type="ARBA" id="ARBA00022691"/>
    </source>
</evidence>
<dbReference type="SUPFAM" id="SSF53335">
    <property type="entry name" value="S-adenosyl-L-methionine-dependent methyltransferases"/>
    <property type="match status" value="1"/>
</dbReference>
<dbReference type="InterPro" id="IPR050953">
    <property type="entry name" value="N4_N6_ade-DNA_methylase"/>
</dbReference>
<organism evidence="5 6">
    <name type="scientific">Chloracidobacterium validum</name>
    <dbReference type="NCBI Taxonomy" id="2821543"/>
    <lineage>
        <taxon>Bacteria</taxon>
        <taxon>Pseudomonadati</taxon>
        <taxon>Acidobacteriota</taxon>
        <taxon>Terriglobia</taxon>
        <taxon>Terriglobales</taxon>
        <taxon>Acidobacteriaceae</taxon>
        <taxon>Chloracidobacterium</taxon>
    </lineage>
</organism>
<evidence type="ECO:0000256" key="2">
    <source>
        <dbReference type="ARBA" id="ARBA00022679"/>
    </source>
</evidence>
<dbReference type="PRINTS" id="PR00507">
    <property type="entry name" value="N12N6MTFRASE"/>
</dbReference>
<keyword evidence="2" id="KW-0808">Transferase</keyword>
<evidence type="ECO:0000256" key="1">
    <source>
        <dbReference type="ARBA" id="ARBA00022603"/>
    </source>
</evidence>
<proteinExistence type="predicted"/>
<name>A0ABX8BBL6_9BACT</name>